<dbReference type="SUPFAM" id="SSF81606">
    <property type="entry name" value="PP2C-like"/>
    <property type="match status" value="2"/>
</dbReference>
<evidence type="ECO:0000313" key="15">
    <source>
        <dbReference type="EMBL" id="PWA69160.1"/>
    </source>
</evidence>
<comment type="catalytic activity">
    <reaction evidence="10">
        <text>O-phospho-L-seryl-[protein] + H2O = L-seryl-[protein] + phosphate</text>
        <dbReference type="Rhea" id="RHEA:20629"/>
        <dbReference type="Rhea" id="RHEA-COMP:9863"/>
        <dbReference type="Rhea" id="RHEA-COMP:11604"/>
        <dbReference type="ChEBI" id="CHEBI:15377"/>
        <dbReference type="ChEBI" id="CHEBI:29999"/>
        <dbReference type="ChEBI" id="CHEBI:43474"/>
        <dbReference type="ChEBI" id="CHEBI:83421"/>
        <dbReference type="EC" id="3.1.3.16"/>
    </reaction>
</comment>
<dbReference type="EMBL" id="PKPP01003495">
    <property type="protein sequence ID" value="PWA69160.1"/>
    <property type="molecule type" value="Genomic_DNA"/>
</dbReference>
<evidence type="ECO:0000256" key="2">
    <source>
        <dbReference type="ARBA" id="ARBA00001946"/>
    </source>
</evidence>
<dbReference type="GO" id="GO:0046872">
    <property type="term" value="F:metal ion binding"/>
    <property type="evidence" value="ECO:0007669"/>
    <property type="project" value="UniProtKB-KW"/>
</dbReference>
<keyword evidence="6 12" id="KW-0378">Hydrolase</keyword>
<evidence type="ECO:0000256" key="9">
    <source>
        <dbReference type="ARBA" id="ARBA00023211"/>
    </source>
</evidence>
<dbReference type="InterPro" id="IPR015655">
    <property type="entry name" value="PP2C"/>
</dbReference>
<feature type="domain" description="PPM-type phosphatase" evidence="14">
    <location>
        <begin position="43"/>
        <end position="262"/>
    </location>
</feature>
<comment type="caution">
    <text evidence="15">The sequence shown here is derived from an EMBL/GenBank/DDBJ whole genome shotgun (WGS) entry which is preliminary data.</text>
</comment>
<dbReference type="GO" id="GO:0004722">
    <property type="term" value="F:protein serine/threonine phosphatase activity"/>
    <property type="evidence" value="ECO:0007669"/>
    <property type="project" value="UniProtKB-EC"/>
</dbReference>
<feature type="compositionally biased region" description="Polar residues" evidence="13">
    <location>
        <begin position="589"/>
        <end position="604"/>
    </location>
</feature>
<organism evidence="15 16">
    <name type="scientific">Artemisia annua</name>
    <name type="common">Sweet wormwood</name>
    <dbReference type="NCBI Taxonomy" id="35608"/>
    <lineage>
        <taxon>Eukaryota</taxon>
        <taxon>Viridiplantae</taxon>
        <taxon>Streptophyta</taxon>
        <taxon>Embryophyta</taxon>
        <taxon>Tracheophyta</taxon>
        <taxon>Spermatophyta</taxon>
        <taxon>Magnoliopsida</taxon>
        <taxon>eudicotyledons</taxon>
        <taxon>Gunneridae</taxon>
        <taxon>Pentapetalae</taxon>
        <taxon>asterids</taxon>
        <taxon>campanulids</taxon>
        <taxon>Asterales</taxon>
        <taxon>Asteraceae</taxon>
        <taxon>Asteroideae</taxon>
        <taxon>Anthemideae</taxon>
        <taxon>Artemisiinae</taxon>
        <taxon>Artemisia</taxon>
    </lineage>
</organism>
<keyword evidence="16" id="KW-1185">Reference proteome</keyword>
<dbReference type="InterPro" id="IPR036457">
    <property type="entry name" value="PPM-type-like_dom_sf"/>
</dbReference>
<evidence type="ECO:0000256" key="10">
    <source>
        <dbReference type="ARBA" id="ARBA00047761"/>
    </source>
</evidence>
<dbReference type="AlphaFoldDB" id="A0A2U1N6L2"/>
<dbReference type="InterPro" id="IPR001932">
    <property type="entry name" value="PPM-type_phosphatase-like_dom"/>
</dbReference>
<dbReference type="OrthoDB" id="420076at2759"/>
<keyword evidence="8 12" id="KW-0904">Protein phosphatase</keyword>
<evidence type="ECO:0000256" key="8">
    <source>
        <dbReference type="ARBA" id="ARBA00022912"/>
    </source>
</evidence>
<evidence type="ECO:0000313" key="16">
    <source>
        <dbReference type="Proteomes" id="UP000245207"/>
    </source>
</evidence>
<reference evidence="15 16" key="1">
    <citation type="journal article" date="2018" name="Mol. Plant">
        <title>The genome of Artemisia annua provides insight into the evolution of Asteraceae family and artemisinin biosynthesis.</title>
        <authorList>
            <person name="Shen Q."/>
            <person name="Zhang L."/>
            <person name="Liao Z."/>
            <person name="Wang S."/>
            <person name="Yan T."/>
            <person name="Shi P."/>
            <person name="Liu M."/>
            <person name="Fu X."/>
            <person name="Pan Q."/>
            <person name="Wang Y."/>
            <person name="Lv Z."/>
            <person name="Lu X."/>
            <person name="Zhang F."/>
            <person name="Jiang W."/>
            <person name="Ma Y."/>
            <person name="Chen M."/>
            <person name="Hao X."/>
            <person name="Li L."/>
            <person name="Tang Y."/>
            <person name="Lv G."/>
            <person name="Zhou Y."/>
            <person name="Sun X."/>
            <person name="Brodelius P.E."/>
            <person name="Rose J.K.C."/>
            <person name="Tang K."/>
        </authorList>
    </citation>
    <scope>NUCLEOTIDE SEQUENCE [LARGE SCALE GENOMIC DNA]</scope>
    <source>
        <strain evidence="16">cv. Huhao1</strain>
        <tissue evidence="15">Leaf</tissue>
    </source>
</reference>
<evidence type="ECO:0000256" key="5">
    <source>
        <dbReference type="ARBA" id="ARBA00022723"/>
    </source>
</evidence>
<dbReference type="Proteomes" id="UP000245207">
    <property type="component" value="Unassembled WGS sequence"/>
</dbReference>
<comment type="similarity">
    <text evidence="3 12">Belongs to the PP2C family.</text>
</comment>
<protein>
    <recommendedName>
        <fullName evidence="4">protein-serine/threonine phosphatase</fullName>
        <ecNumber evidence="4">3.1.3.16</ecNumber>
    </recommendedName>
</protein>
<gene>
    <name evidence="15" type="ORF">CTI12_AA301270</name>
</gene>
<evidence type="ECO:0000256" key="4">
    <source>
        <dbReference type="ARBA" id="ARBA00013081"/>
    </source>
</evidence>
<dbReference type="Gene3D" id="3.60.40.10">
    <property type="entry name" value="PPM-type phosphatase domain"/>
    <property type="match status" value="2"/>
</dbReference>
<name>A0A2U1N6L2_ARTAN</name>
<comment type="cofactor">
    <cofactor evidence="2">
        <name>Mg(2+)</name>
        <dbReference type="ChEBI" id="CHEBI:18420"/>
    </cofactor>
</comment>
<dbReference type="FunFam" id="3.60.40.10:FF:000020">
    <property type="entry name" value="Probable protein phosphatase 2C 42"/>
    <property type="match status" value="1"/>
</dbReference>
<comment type="catalytic activity">
    <reaction evidence="11">
        <text>O-phospho-L-threonyl-[protein] + H2O = L-threonyl-[protein] + phosphate</text>
        <dbReference type="Rhea" id="RHEA:47004"/>
        <dbReference type="Rhea" id="RHEA-COMP:11060"/>
        <dbReference type="Rhea" id="RHEA-COMP:11605"/>
        <dbReference type="ChEBI" id="CHEBI:15377"/>
        <dbReference type="ChEBI" id="CHEBI:30013"/>
        <dbReference type="ChEBI" id="CHEBI:43474"/>
        <dbReference type="ChEBI" id="CHEBI:61977"/>
        <dbReference type="EC" id="3.1.3.16"/>
    </reaction>
</comment>
<comment type="cofactor">
    <cofactor evidence="1">
        <name>Mn(2+)</name>
        <dbReference type="ChEBI" id="CHEBI:29035"/>
    </cofactor>
</comment>
<keyword evidence="9" id="KW-0464">Manganese</keyword>
<keyword evidence="5" id="KW-0479">Metal-binding</keyword>
<dbReference type="PROSITE" id="PS51746">
    <property type="entry name" value="PPM_2"/>
    <property type="match status" value="2"/>
</dbReference>
<dbReference type="PANTHER" id="PTHR47992">
    <property type="entry name" value="PROTEIN PHOSPHATASE"/>
    <property type="match status" value="1"/>
</dbReference>
<sequence>MKSFLEKFKSRIFARTNKGEGSSTDDHDDLLWSTDLEKHAWGEFSFAVVQANRVLEDSSQVEIGQNATFVGIYDGHGGPEASDYVCDHLFTHLIRFAKEEGLMSSEVLQNAVSATEEGFLQLVSSNFGVKPTIATVGSCCLAGFISEGTLCIANMGDSRAVLGREKKRRQRKIVPEQITEDHNACVQKVRQELKSDHPDDPEIVVKKEGVWRVKGIIQFKSRIFARTNKGEGSSTDDHDDLLWSTDLEKHALGEFSFAVVQANLILEDCSQVEIGQNATFVGVYDGHAGPEASQYVCDHLFTHLISFVKEEGLVSLENAVSATEEGFLQLVSSNFGVKPTIAAVGSCCLAGFISEGTLCIANMGDSRAVLGRVKKRRQTKIVAEQITEDHNACVQKVRQELKSDHPDDPEIVVKKEGVWRVKGIIQISRAIGDAYLKKPEFALDPTHQRFHLPTPIQRPVIRDSPSIYTRQLKPDDKFIVFASDGLWEHMSNSKVVKMVHKNPREGIARRLAKSAMIEAARKRKRKYDAVKRMGKGYRRMVHDDITVVVVFIDQQVNTIVNEVSIRGFSSSTVPSDFSSLQGVEENVPTVPSDSSQGVEENAPQSIEEES</sequence>
<dbReference type="EC" id="3.1.3.16" evidence="4"/>
<evidence type="ECO:0000256" key="6">
    <source>
        <dbReference type="ARBA" id="ARBA00022801"/>
    </source>
</evidence>
<dbReference type="CDD" id="cd00143">
    <property type="entry name" value="PP2Cc"/>
    <property type="match status" value="2"/>
</dbReference>
<feature type="region of interest" description="Disordered" evidence="13">
    <location>
        <begin position="578"/>
        <end position="610"/>
    </location>
</feature>
<dbReference type="STRING" id="35608.A0A2U1N6L2"/>
<evidence type="ECO:0000256" key="7">
    <source>
        <dbReference type="ARBA" id="ARBA00022842"/>
    </source>
</evidence>
<evidence type="ECO:0000256" key="11">
    <source>
        <dbReference type="ARBA" id="ARBA00048336"/>
    </source>
</evidence>
<dbReference type="PROSITE" id="PS01032">
    <property type="entry name" value="PPM_1"/>
    <property type="match status" value="2"/>
</dbReference>
<keyword evidence="7" id="KW-0460">Magnesium</keyword>
<accession>A0A2U1N6L2</accession>
<evidence type="ECO:0000256" key="12">
    <source>
        <dbReference type="RuleBase" id="RU003465"/>
    </source>
</evidence>
<evidence type="ECO:0000256" key="1">
    <source>
        <dbReference type="ARBA" id="ARBA00001936"/>
    </source>
</evidence>
<evidence type="ECO:0000259" key="14">
    <source>
        <dbReference type="PROSITE" id="PS51746"/>
    </source>
</evidence>
<evidence type="ECO:0000256" key="13">
    <source>
        <dbReference type="SAM" id="MobiDB-lite"/>
    </source>
</evidence>
<feature type="domain" description="PPM-type phosphatase" evidence="14">
    <location>
        <begin position="254"/>
        <end position="552"/>
    </location>
</feature>
<dbReference type="Pfam" id="PF00481">
    <property type="entry name" value="PP2C"/>
    <property type="match status" value="2"/>
</dbReference>
<evidence type="ECO:0000256" key="3">
    <source>
        <dbReference type="ARBA" id="ARBA00006702"/>
    </source>
</evidence>
<dbReference type="InterPro" id="IPR000222">
    <property type="entry name" value="PP2C_BS"/>
</dbReference>
<proteinExistence type="inferred from homology"/>
<dbReference type="SMART" id="SM00332">
    <property type="entry name" value="PP2Cc"/>
    <property type="match status" value="2"/>
</dbReference>